<organism evidence="2 3">
    <name type="scientific">Ensete ventricosum</name>
    <name type="common">Abyssinian banana</name>
    <name type="synonym">Musa ensete</name>
    <dbReference type="NCBI Taxonomy" id="4639"/>
    <lineage>
        <taxon>Eukaryota</taxon>
        <taxon>Viridiplantae</taxon>
        <taxon>Streptophyta</taxon>
        <taxon>Embryophyta</taxon>
        <taxon>Tracheophyta</taxon>
        <taxon>Spermatophyta</taxon>
        <taxon>Magnoliopsida</taxon>
        <taxon>Liliopsida</taxon>
        <taxon>Zingiberales</taxon>
        <taxon>Musaceae</taxon>
        <taxon>Ensete</taxon>
    </lineage>
</organism>
<feature type="region of interest" description="Disordered" evidence="1">
    <location>
        <begin position="41"/>
        <end position="94"/>
    </location>
</feature>
<accession>A0A427A284</accession>
<comment type="caution">
    <text evidence="2">The sequence shown here is derived from an EMBL/GenBank/DDBJ whole genome shotgun (WGS) entry which is preliminary data.</text>
</comment>
<gene>
    <name evidence="2" type="ORF">B296_00018607</name>
</gene>
<protein>
    <submittedName>
        <fullName evidence="2">Uncharacterized protein</fullName>
    </submittedName>
</protein>
<sequence>MQIWLILAIYEGCRRFPPSDRGSVAQAPSFSFEVPAGATARAAAEPTPKQSVLGSMASSEDPAHPQKRVKITLGRHKSRRGKGGSQSHLKEKEPIASRGESMLPEYRQWGALKSSSRIWQDGVAVAKFGRGVLHPQLAKELYAFPSEVLIDRAAKAMVWVSHTTPFSVESCSFLTCLFLEQNHHYMMALFDCVYDAGHLITIMDYQAVGFKKEIEDLKSEAGPEAIAVAERFHMNMGTGWLWPDSGPRYPDLEIEENPFTIRLEDDLVPMEDEQSFDDSVPPQP</sequence>
<feature type="compositionally biased region" description="Polar residues" evidence="1">
    <location>
        <begin position="48"/>
        <end position="58"/>
    </location>
</feature>
<dbReference type="Proteomes" id="UP000287651">
    <property type="component" value="Unassembled WGS sequence"/>
</dbReference>
<dbReference type="EMBL" id="AMZH03004065">
    <property type="protein sequence ID" value="RRT70298.1"/>
    <property type="molecule type" value="Genomic_DNA"/>
</dbReference>
<name>A0A427A284_ENSVE</name>
<feature type="compositionally biased region" description="Basic residues" evidence="1">
    <location>
        <begin position="65"/>
        <end position="82"/>
    </location>
</feature>
<evidence type="ECO:0000256" key="1">
    <source>
        <dbReference type="SAM" id="MobiDB-lite"/>
    </source>
</evidence>
<reference evidence="2 3" key="1">
    <citation type="journal article" date="2014" name="Agronomy (Basel)">
        <title>A Draft Genome Sequence for Ensete ventricosum, the Drought-Tolerant Tree Against Hunger.</title>
        <authorList>
            <person name="Harrison J."/>
            <person name="Moore K.A."/>
            <person name="Paszkiewicz K."/>
            <person name="Jones T."/>
            <person name="Grant M."/>
            <person name="Ambacheew D."/>
            <person name="Muzemil S."/>
            <person name="Studholme D.J."/>
        </authorList>
    </citation>
    <scope>NUCLEOTIDE SEQUENCE [LARGE SCALE GENOMIC DNA]</scope>
</reference>
<evidence type="ECO:0000313" key="2">
    <source>
        <dbReference type="EMBL" id="RRT70298.1"/>
    </source>
</evidence>
<proteinExistence type="predicted"/>
<evidence type="ECO:0000313" key="3">
    <source>
        <dbReference type="Proteomes" id="UP000287651"/>
    </source>
</evidence>
<dbReference type="AlphaFoldDB" id="A0A427A284"/>